<keyword evidence="3" id="KW-1185">Reference proteome</keyword>
<dbReference type="Pfam" id="PF13392">
    <property type="entry name" value="HNH_3"/>
    <property type="match status" value="1"/>
</dbReference>
<dbReference type="Proteomes" id="UP000077342">
    <property type="component" value="Unassembled WGS sequence"/>
</dbReference>
<sequence>MEYHLNRPLWPDETVHHKNGDRGDNRLENLELWSRWQPAGQRVEDKLKWAHEIIARYEKT</sequence>
<gene>
    <name evidence="2" type="ORF">A4G28_04460</name>
</gene>
<accession>A0A164B3Y5</accession>
<dbReference type="InterPro" id="IPR044925">
    <property type="entry name" value="His-Me_finger_sf"/>
</dbReference>
<dbReference type="Gene3D" id="3.90.75.20">
    <property type="match status" value="1"/>
</dbReference>
<feature type="domain" description="HNH nuclease" evidence="1">
    <location>
        <begin position="10"/>
        <end position="35"/>
    </location>
</feature>
<evidence type="ECO:0000313" key="3">
    <source>
        <dbReference type="Proteomes" id="UP000077342"/>
    </source>
</evidence>
<name>A0A164B3Y5_9MYCO</name>
<protein>
    <recommendedName>
        <fullName evidence="1">HNH nuclease domain-containing protein</fullName>
    </recommendedName>
</protein>
<evidence type="ECO:0000313" key="2">
    <source>
        <dbReference type="EMBL" id="KZS63091.1"/>
    </source>
</evidence>
<organism evidence="2 3">
    <name type="scientific">Mycobacterium ostraviense</name>
    <dbReference type="NCBI Taxonomy" id="2738409"/>
    <lineage>
        <taxon>Bacteria</taxon>
        <taxon>Bacillati</taxon>
        <taxon>Actinomycetota</taxon>
        <taxon>Actinomycetes</taxon>
        <taxon>Mycobacteriales</taxon>
        <taxon>Mycobacteriaceae</taxon>
        <taxon>Mycobacterium</taxon>
    </lineage>
</organism>
<dbReference type="SUPFAM" id="SSF54060">
    <property type="entry name" value="His-Me finger endonucleases"/>
    <property type="match status" value="1"/>
</dbReference>
<dbReference type="EMBL" id="LWCI01000100">
    <property type="protein sequence ID" value="KZS63091.1"/>
    <property type="molecule type" value="Genomic_DNA"/>
</dbReference>
<evidence type="ECO:0000259" key="1">
    <source>
        <dbReference type="Pfam" id="PF13392"/>
    </source>
</evidence>
<dbReference type="AlphaFoldDB" id="A0A164B3Y5"/>
<dbReference type="RefSeq" id="WP_075510323.1">
    <property type="nucleotide sequence ID" value="NZ_LWCI01000100.1"/>
</dbReference>
<dbReference type="InterPro" id="IPR003615">
    <property type="entry name" value="HNH_nuc"/>
</dbReference>
<proteinExistence type="predicted"/>
<comment type="caution">
    <text evidence="2">The sequence shown here is derived from an EMBL/GenBank/DDBJ whole genome shotgun (WGS) entry which is preliminary data.</text>
</comment>
<reference evidence="3" key="1">
    <citation type="submission" date="2016-04" db="EMBL/GenBank/DDBJ databases">
        <authorList>
            <person name="Strapagiel D."/>
            <person name="Borowka P."/>
            <person name="Marciniak B."/>
            <person name="Bakula Z."/>
            <person name="Van Ingen J."/>
            <person name="Safianowska A."/>
            <person name="Dziadek J."/>
            <person name="Jagielski T."/>
        </authorList>
    </citation>
    <scope>NUCLEOTIDE SEQUENCE [LARGE SCALE GENOMIC DNA]</scope>
    <source>
        <strain evidence="3">1010001458</strain>
    </source>
</reference>